<feature type="transmembrane region" description="Helical" evidence="1">
    <location>
        <begin position="42"/>
        <end position="60"/>
    </location>
</feature>
<evidence type="ECO:0000313" key="3">
    <source>
        <dbReference type="Proteomes" id="UP001139011"/>
    </source>
</evidence>
<proteinExistence type="predicted"/>
<dbReference type="AlphaFoldDB" id="A0A9X1XDL4"/>
<evidence type="ECO:0000256" key="1">
    <source>
        <dbReference type="SAM" id="Phobius"/>
    </source>
</evidence>
<organism evidence="2 3">
    <name type="scientific">Fictibacillus marinisediminis</name>
    <dbReference type="NCBI Taxonomy" id="2878389"/>
    <lineage>
        <taxon>Bacteria</taxon>
        <taxon>Bacillati</taxon>
        <taxon>Bacillota</taxon>
        <taxon>Bacilli</taxon>
        <taxon>Bacillales</taxon>
        <taxon>Fictibacillaceae</taxon>
        <taxon>Fictibacillus</taxon>
    </lineage>
</organism>
<sequence length="61" mass="6788">MVSSFDSFDRYVLPHFPILILGVSLVLLYAGFLYYRAKAAGMAFVFLILAVLGVVIANIYK</sequence>
<gene>
    <name evidence="2" type="ORF">LCY76_20330</name>
</gene>
<name>A0A9X1XDL4_9BACL</name>
<evidence type="ECO:0000313" key="2">
    <source>
        <dbReference type="EMBL" id="MCK6258922.1"/>
    </source>
</evidence>
<feature type="transmembrane region" description="Helical" evidence="1">
    <location>
        <begin position="12"/>
        <end position="35"/>
    </location>
</feature>
<comment type="caution">
    <text evidence="2">The sequence shown here is derived from an EMBL/GenBank/DDBJ whole genome shotgun (WGS) entry which is preliminary data.</text>
</comment>
<keyword evidence="1" id="KW-1133">Transmembrane helix</keyword>
<reference evidence="2" key="1">
    <citation type="submission" date="2021-09" db="EMBL/GenBank/DDBJ databases">
        <title>Genome analysis of Fictibacillus sp. KIGAM418 isolated from marine sediment.</title>
        <authorList>
            <person name="Seo M.-J."/>
            <person name="Cho E.-S."/>
            <person name="Hwang C.Y."/>
        </authorList>
    </citation>
    <scope>NUCLEOTIDE SEQUENCE</scope>
    <source>
        <strain evidence="2">KIGAM418</strain>
    </source>
</reference>
<keyword evidence="1" id="KW-0472">Membrane</keyword>
<accession>A0A9X1XDL4</accession>
<dbReference type="RefSeq" id="WP_248254152.1">
    <property type="nucleotide sequence ID" value="NZ_JAIWJX010000002.1"/>
</dbReference>
<keyword evidence="3" id="KW-1185">Reference proteome</keyword>
<keyword evidence="1" id="KW-0812">Transmembrane</keyword>
<protein>
    <submittedName>
        <fullName evidence="2">Uncharacterized protein</fullName>
    </submittedName>
</protein>
<dbReference type="EMBL" id="JAIWJX010000002">
    <property type="protein sequence ID" value="MCK6258922.1"/>
    <property type="molecule type" value="Genomic_DNA"/>
</dbReference>
<dbReference type="Proteomes" id="UP001139011">
    <property type="component" value="Unassembled WGS sequence"/>
</dbReference>